<gene>
    <name evidence="3" type="ORF">FJZ47_02450</name>
</gene>
<sequence>MKRLGCATVCVLLLVTSAAAKKQAPSAPPTVPPASSPPTAQPWLHMEITPLERDIVYQHLGDIRQTNKKPGKDLPPGLAKKVARGGQLPPGWQKKVARGEVLPPTVYTQAQPLPSVVIRKLPPPPAGTILITLDGKLIRLMEATRTILDVLTLP</sequence>
<dbReference type="AlphaFoldDB" id="A0A937VZC1"/>
<name>A0A937VZC1_UNCTE</name>
<accession>A0A937VZC1</accession>
<evidence type="ECO:0000313" key="4">
    <source>
        <dbReference type="Proteomes" id="UP000712673"/>
    </source>
</evidence>
<feature type="region of interest" description="Disordered" evidence="1">
    <location>
        <begin position="23"/>
        <end position="42"/>
    </location>
</feature>
<protein>
    <submittedName>
        <fullName evidence="3">Uncharacterized protein</fullName>
    </submittedName>
</protein>
<dbReference type="Gene3D" id="3.10.450.160">
    <property type="entry name" value="inner membrane protein cigr"/>
    <property type="match status" value="2"/>
</dbReference>
<keyword evidence="2" id="KW-0732">Signal</keyword>
<evidence type="ECO:0000256" key="2">
    <source>
        <dbReference type="SAM" id="SignalP"/>
    </source>
</evidence>
<evidence type="ECO:0000256" key="1">
    <source>
        <dbReference type="SAM" id="MobiDB-lite"/>
    </source>
</evidence>
<dbReference type="Proteomes" id="UP000712673">
    <property type="component" value="Unassembled WGS sequence"/>
</dbReference>
<feature type="compositionally biased region" description="Pro residues" evidence="1">
    <location>
        <begin position="26"/>
        <end position="40"/>
    </location>
</feature>
<feature type="chain" id="PRO_5036943869" evidence="2">
    <location>
        <begin position="21"/>
        <end position="154"/>
    </location>
</feature>
<reference evidence="3" key="1">
    <citation type="submission" date="2019-03" db="EMBL/GenBank/DDBJ databases">
        <title>Lake Tanganyika Metagenome-Assembled Genomes (MAGs).</title>
        <authorList>
            <person name="Tran P."/>
        </authorList>
    </citation>
    <scope>NUCLEOTIDE SEQUENCE</scope>
    <source>
        <strain evidence="3">K_DeepCast_65m_m2_066</strain>
    </source>
</reference>
<comment type="caution">
    <text evidence="3">The sequence shown here is derived from an EMBL/GenBank/DDBJ whole genome shotgun (WGS) entry which is preliminary data.</text>
</comment>
<feature type="signal peptide" evidence="2">
    <location>
        <begin position="1"/>
        <end position="20"/>
    </location>
</feature>
<dbReference type="EMBL" id="VGLS01000040">
    <property type="protein sequence ID" value="MBM3222654.1"/>
    <property type="molecule type" value="Genomic_DNA"/>
</dbReference>
<evidence type="ECO:0000313" key="3">
    <source>
        <dbReference type="EMBL" id="MBM3222654.1"/>
    </source>
</evidence>
<feature type="region of interest" description="Disordered" evidence="1">
    <location>
        <begin position="64"/>
        <end position="90"/>
    </location>
</feature>
<organism evidence="3 4">
    <name type="scientific">Tectimicrobiota bacterium</name>
    <dbReference type="NCBI Taxonomy" id="2528274"/>
    <lineage>
        <taxon>Bacteria</taxon>
        <taxon>Pseudomonadati</taxon>
        <taxon>Nitrospinota/Tectimicrobiota group</taxon>
        <taxon>Candidatus Tectimicrobiota</taxon>
    </lineage>
</organism>
<proteinExistence type="predicted"/>